<proteinExistence type="inferred from homology"/>
<dbReference type="GO" id="GO:0003677">
    <property type="term" value="F:DNA binding"/>
    <property type="evidence" value="ECO:0007669"/>
    <property type="project" value="InterPro"/>
</dbReference>
<evidence type="ECO:0000256" key="3">
    <source>
        <dbReference type="ARBA" id="ARBA00020776"/>
    </source>
</evidence>
<dbReference type="SMART" id="SM00382">
    <property type="entry name" value="AAA"/>
    <property type="match status" value="1"/>
</dbReference>
<keyword evidence="6" id="KW-0067">ATP-binding</keyword>
<dbReference type="GO" id="GO:0017116">
    <property type="term" value="F:single-stranded DNA helicase activity"/>
    <property type="evidence" value="ECO:0007669"/>
    <property type="project" value="TreeGrafter"/>
</dbReference>
<dbReference type="FunFam" id="3.40.50.300:FF:000137">
    <property type="entry name" value="Replication-associated recombination protein A"/>
    <property type="match status" value="1"/>
</dbReference>
<dbReference type="Pfam" id="PF00004">
    <property type="entry name" value="AAA"/>
    <property type="match status" value="1"/>
</dbReference>
<organism evidence="8 9">
    <name type="scientific">Candidatus Contendobacter odensis Run_B_J11</name>
    <dbReference type="NCBI Taxonomy" id="1400861"/>
    <lineage>
        <taxon>Bacteria</taxon>
        <taxon>Pseudomonadati</taxon>
        <taxon>Pseudomonadota</taxon>
        <taxon>Gammaproteobacteria</taxon>
        <taxon>Candidatus Competibacteraceae</taxon>
        <taxon>Candidatus Contendibacter</taxon>
    </lineage>
</organism>
<dbReference type="Gene3D" id="3.40.50.300">
    <property type="entry name" value="P-loop containing nucleotide triphosphate hydrolases"/>
    <property type="match status" value="1"/>
</dbReference>
<dbReference type="PANTHER" id="PTHR13779">
    <property type="entry name" value="WERNER HELICASE-INTERACTING PROTEIN 1 FAMILY MEMBER"/>
    <property type="match status" value="1"/>
</dbReference>
<name>A0A7U7J2V7_9GAMM</name>
<dbReference type="Gene3D" id="1.10.8.60">
    <property type="match status" value="1"/>
</dbReference>
<dbReference type="InterPro" id="IPR021886">
    <property type="entry name" value="MgsA_C"/>
</dbReference>
<evidence type="ECO:0000256" key="1">
    <source>
        <dbReference type="ARBA" id="ARBA00002393"/>
    </source>
</evidence>
<dbReference type="SUPFAM" id="SSF48019">
    <property type="entry name" value="post-AAA+ oligomerization domain-like"/>
    <property type="match status" value="1"/>
</dbReference>
<gene>
    <name evidence="8" type="primary">rarA</name>
    <name evidence="8" type="ORF">BN874_1240013</name>
</gene>
<sequence length="437" mass="48256">MPTVDPRRPLADRLRPRRLDDWVGQPHLLAPGKPLRTAIERGHLHSMVLWGPPGTGKTTLAELLAGSSQAEFIRLSAVMAGVRELRAAVEQAQILWREQQRRTVLFVDEVHRFNKAQQDAFLPHVETGVLTFIGATTENPSFALNNALLSRVRVYVLNRLDAAAIDQILERALGDSEVGLGGHWPLAAEVRERLARAADGDARRALSWLERAAELAEAHGETLEAALTVVMHDGAGRRFDRGGDLFYDQISALHKAVRGSSPDAALYWLARMLDGGCDPLYLARRVVRMASEDIGNADPRALPLALNAWEAQERLGSPEGELALAQAVLYLAIAAKSNAVYTAWAAAREDVQRYGTLEVPAHLRHAPTALARDLGHGDGYRSPHDEPNAYAAGENYFPEALQGARYYQPTANGLEGRIAEKLARLREWDRQSDWRRS</sequence>
<evidence type="ECO:0000313" key="9">
    <source>
        <dbReference type="Proteomes" id="UP000019184"/>
    </source>
</evidence>
<dbReference type="Pfam" id="PF12002">
    <property type="entry name" value="MgsA_C"/>
    <property type="match status" value="1"/>
</dbReference>
<evidence type="ECO:0000256" key="6">
    <source>
        <dbReference type="ARBA" id="ARBA00022840"/>
    </source>
</evidence>
<accession>A0A7U7J2V7</accession>
<dbReference type="CDD" id="cd00009">
    <property type="entry name" value="AAA"/>
    <property type="match status" value="1"/>
</dbReference>
<comment type="function">
    <text evidence="1">DNA-dependent ATPase that plays important roles in cellular responses to stalled DNA replication processes.</text>
</comment>
<dbReference type="CDD" id="cd18139">
    <property type="entry name" value="HLD_clamp_RarA"/>
    <property type="match status" value="1"/>
</dbReference>
<dbReference type="InterPro" id="IPR003959">
    <property type="entry name" value="ATPase_AAA_core"/>
</dbReference>
<dbReference type="EMBL" id="CBTK010000029">
    <property type="protein sequence ID" value="CDH43584.1"/>
    <property type="molecule type" value="Genomic_DNA"/>
</dbReference>
<evidence type="ECO:0000256" key="2">
    <source>
        <dbReference type="ARBA" id="ARBA00008959"/>
    </source>
</evidence>
<dbReference type="InterPro" id="IPR008921">
    <property type="entry name" value="DNA_pol3_clamp-load_cplx_C"/>
</dbReference>
<dbReference type="RefSeq" id="WP_034430657.1">
    <property type="nucleotide sequence ID" value="NZ_CBTK010000029.1"/>
</dbReference>
<dbReference type="PANTHER" id="PTHR13779:SF7">
    <property type="entry name" value="ATPASE WRNIP1"/>
    <property type="match status" value="1"/>
</dbReference>
<dbReference type="InterPro" id="IPR003593">
    <property type="entry name" value="AAA+_ATPase"/>
</dbReference>
<keyword evidence="4" id="KW-0235">DNA replication</keyword>
<keyword evidence="5" id="KW-0547">Nucleotide-binding</keyword>
<dbReference type="GO" id="GO:0016887">
    <property type="term" value="F:ATP hydrolysis activity"/>
    <property type="evidence" value="ECO:0007669"/>
    <property type="project" value="InterPro"/>
</dbReference>
<dbReference type="GO" id="GO:0000731">
    <property type="term" value="P:DNA synthesis involved in DNA repair"/>
    <property type="evidence" value="ECO:0007669"/>
    <property type="project" value="TreeGrafter"/>
</dbReference>
<dbReference type="Gene3D" id="1.20.272.10">
    <property type="match status" value="1"/>
</dbReference>
<evidence type="ECO:0000313" key="8">
    <source>
        <dbReference type="EMBL" id="CDH43584.1"/>
    </source>
</evidence>
<evidence type="ECO:0000256" key="4">
    <source>
        <dbReference type="ARBA" id="ARBA00022705"/>
    </source>
</evidence>
<comment type="caution">
    <text evidence="8">The sequence shown here is derived from an EMBL/GenBank/DDBJ whole genome shotgun (WGS) entry which is preliminary data.</text>
</comment>
<dbReference type="GO" id="GO:0006261">
    <property type="term" value="P:DNA-templated DNA replication"/>
    <property type="evidence" value="ECO:0007669"/>
    <property type="project" value="TreeGrafter"/>
</dbReference>
<comment type="similarity">
    <text evidence="2">Belongs to the AAA ATPase family. RarA/MGS1/WRNIP1 subfamily.</text>
</comment>
<evidence type="ECO:0000259" key="7">
    <source>
        <dbReference type="SMART" id="SM00382"/>
    </source>
</evidence>
<dbReference type="OrthoDB" id="9778364at2"/>
<dbReference type="Proteomes" id="UP000019184">
    <property type="component" value="Unassembled WGS sequence"/>
</dbReference>
<dbReference type="FunFam" id="1.20.272.10:FF:000001">
    <property type="entry name" value="Putative AAA family ATPase"/>
    <property type="match status" value="1"/>
</dbReference>
<dbReference type="Pfam" id="PF16193">
    <property type="entry name" value="AAA_assoc_2"/>
    <property type="match status" value="1"/>
</dbReference>
<dbReference type="InterPro" id="IPR027417">
    <property type="entry name" value="P-loop_NTPase"/>
</dbReference>
<evidence type="ECO:0000256" key="5">
    <source>
        <dbReference type="ARBA" id="ARBA00022741"/>
    </source>
</evidence>
<dbReference type="InterPro" id="IPR032423">
    <property type="entry name" value="AAA_assoc_2"/>
</dbReference>
<dbReference type="InterPro" id="IPR051314">
    <property type="entry name" value="AAA_ATPase_RarA/MGS1/WRNIP1"/>
</dbReference>
<dbReference type="AlphaFoldDB" id="A0A7U7J2V7"/>
<reference evidence="8 9" key="1">
    <citation type="journal article" date="2014" name="ISME J.">
        <title>Candidatus Competibacter-lineage genomes retrieved from metagenomes reveal functional metabolic diversity.</title>
        <authorList>
            <person name="McIlroy S.J."/>
            <person name="Albertsen M."/>
            <person name="Andresen E.K."/>
            <person name="Saunders A.M."/>
            <person name="Kristiansen R."/>
            <person name="Stokholm-Bjerregaard M."/>
            <person name="Nielsen K.L."/>
            <person name="Nielsen P.H."/>
        </authorList>
    </citation>
    <scope>NUCLEOTIDE SEQUENCE [LARGE SCALE GENOMIC DNA]</scope>
    <source>
        <strain evidence="8 9">Run_B_J11</strain>
    </source>
</reference>
<dbReference type="GO" id="GO:0005524">
    <property type="term" value="F:ATP binding"/>
    <property type="evidence" value="ECO:0007669"/>
    <property type="project" value="UniProtKB-KW"/>
</dbReference>
<protein>
    <recommendedName>
        <fullName evidence="3">Replication-associated recombination protein A</fullName>
    </recommendedName>
</protein>
<dbReference type="SUPFAM" id="SSF52540">
    <property type="entry name" value="P-loop containing nucleoside triphosphate hydrolases"/>
    <property type="match status" value="1"/>
</dbReference>
<feature type="domain" description="AAA+ ATPase" evidence="7">
    <location>
        <begin position="43"/>
        <end position="160"/>
    </location>
</feature>
<keyword evidence="9" id="KW-1185">Reference proteome</keyword>
<dbReference type="Gene3D" id="1.10.3710.10">
    <property type="entry name" value="DNA polymerase III clamp loader subunits, C-terminal domain"/>
    <property type="match status" value="1"/>
</dbReference>
<dbReference type="GO" id="GO:0008047">
    <property type="term" value="F:enzyme activator activity"/>
    <property type="evidence" value="ECO:0007669"/>
    <property type="project" value="TreeGrafter"/>
</dbReference>